<dbReference type="PATRIC" id="fig|1003195.11.peg.1871"/>
<sequence>MELAFLKPLDRPGPWASVHLDTSRNTEDAAKQYELRVRSVGATLAEQGCDARTRGAVLDRLAAEPVSGAPPGRALFATAGQVVLDVPLVVAPPLAEVCWAPLPRTTPLLSWRGDEPPCLVAYIDHSGADLERRDGHRREPTGHAEGAAWQGRGHRSIPADRYEWHYRNKVQNQWSRTAEIIAGELAERFPRCDARMLVLVGEPGERAAVRERLPEPLRNVTVEVENGTRAPGASNPQLDEEIERARAEFARRRLSAVLDVFHAGRGRPGEHGVFGPGSSPGMAADGVPAVVDAVRRHQVGTLLLRADGPDLRRQVWIGPEPEQIGVQRSELRSMGVREPITVGADDALMRCAAATDAEALLVPAELPGPSGGIGAALRWSLTPVAA</sequence>
<dbReference type="RefSeq" id="WP_014141000.1">
    <property type="nucleotide sequence ID" value="NC_016111.1"/>
</dbReference>
<feature type="region of interest" description="Disordered" evidence="1">
    <location>
        <begin position="132"/>
        <end position="152"/>
    </location>
</feature>
<dbReference type="HOGENOM" id="CLU_054531_1_0_11"/>
<evidence type="ECO:0000313" key="3">
    <source>
        <dbReference type="Proteomes" id="UP000007842"/>
    </source>
</evidence>
<dbReference type="Proteomes" id="UP000007842">
    <property type="component" value="Chromosome"/>
</dbReference>
<gene>
    <name evidence="2" type="ordered locus">SCATT_02360</name>
</gene>
<dbReference type="AlphaFoldDB" id="F8K463"/>
<accession>G8WMN8</accession>
<dbReference type="eggNOG" id="COG1503">
    <property type="taxonomic scope" value="Bacteria"/>
</dbReference>
<protein>
    <recommendedName>
        <fullName evidence="4">Peptide chain release factor 1</fullName>
    </recommendedName>
</protein>
<name>F8K463_STREN</name>
<dbReference type="KEGG" id="scy:SCATT_02360"/>
<proteinExistence type="predicted"/>
<dbReference type="KEGG" id="sct:SCAT_0224"/>
<reference evidence="3" key="1">
    <citation type="submission" date="2011-12" db="EMBL/GenBank/DDBJ databases">
        <title>Complete genome sequence of Streptomyces cattleya strain DSM 46488.</title>
        <authorList>
            <person name="Ou H.-Y."/>
            <person name="Li P."/>
            <person name="Zhao C."/>
            <person name="O'Hagan D."/>
            <person name="Deng Z."/>
        </authorList>
    </citation>
    <scope>NUCLEOTIDE SEQUENCE [LARGE SCALE GENOMIC DNA]</scope>
    <source>
        <strain evidence="3">ATCC 35852 / DSM 46488 / JCM 4925 / NBRC 14057 / NRRL 8057</strain>
    </source>
</reference>
<accession>F8K463</accession>
<evidence type="ECO:0000256" key="1">
    <source>
        <dbReference type="SAM" id="MobiDB-lite"/>
    </source>
</evidence>
<dbReference type="OrthoDB" id="5179393at2"/>
<dbReference type="InterPro" id="IPR040701">
    <property type="entry name" value="Bact_RF_family2"/>
</dbReference>
<dbReference type="EMBL" id="CP003219">
    <property type="protein sequence ID" value="AEW92607.1"/>
    <property type="molecule type" value="Genomic_DNA"/>
</dbReference>
<evidence type="ECO:0000313" key="2">
    <source>
        <dbReference type="EMBL" id="AEW92607.1"/>
    </source>
</evidence>
<dbReference type="Pfam" id="PF18844">
    <property type="entry name" value="baeRF_family2"/>
    <property type="match status" value="1"/>
</dbReference>
<organism evidence="2 3">
    <name type="scientific">Streptantibioticus cattleyicolor (strain ATCC 35852 / DSM 46488 / JCM 4925 / NBRC 14057 / NRRL 8057)</name>
    <name type="common">Streptomyces cattleya</name>
    <dbReference type="NCBI Taxonomy" id="1003195"/>
    <lineage>
        <taxon>Bacteria</taxon>
        <taxon>Bacillati</taxon>
        <taxon>Actinomycetota</taxon>
        <taxon>Actinomycetes</taxon>
        <taxon>Kitasatosporales</taxon>
        <taxon>Streptomycetaceae</taxon>
        <taxon>Streptantibioticus</taxon>
    </lineage>
</organism>
<feature type="compositionally biased region" description="Basic and acidic residues" evidence="1">
    <location>
        <begin position="132"/>
        <end position="142"/>
    </location>
</feature>
<keyword evidence="3" id="KW-1185">Reference proteome</keyword>
<dbReference type="STRING" id="1003195.SCATT_02360"/>
<evidence type="ECO:0008006" key="4">
    <source>
        <dbReference type="Google" id="ProtNLM"/>
    </source>
</evidence>